<dbReference type="KEGG" id="ctes:O987_05515"/>
<dbReference type="Proteomes" id="UP000028782">
    <property type="component" value="Chromosome"/>
</dbReference>
<name>A0A076PI05_COMTE</name>
<protein>
    <submittedName>
        <fullName evidence="2">Membrane protein</fullName>
    </submittedName>
</protein>
<keyword evidence="1" id="KW-0812">Transmembrane</keyword>
<keyword evidence="1" id="KW-1133">Transmembrane helix</keyword>
<evidence type="ECO:0000313" key="2">
    <source>
        <dbReference type="EMBL" id="AIJ45263.1"/>
    </source>
</evidence>
<feature type="transmembrane region" description="Helical" evidence="1">
    <location>
        <begin position="126"/>
        <end position="143"/>
    </location>
</feature>
<accession>A0A076PI05</accession>
<dbReference type="HOGENOM" id="CLU_854941_0_0_4"/>
<evidence type="ECO:0000313" key="3">
    <source>
        <dbReference type="Proteomes" id="UP000028782"/>
    </source>
</evidence>
<organism evidence="2 3">
    <name type="scientific">Comamonas testosteroni TK102</name>
    <dbReference type="NCBI Taxonomy" id="1392005"/>
    <lineage>
        <taxon>Bacteria</taxon>
        <taxon>Pseudomonadati</taxon>
        <taxon>Pseudomonadota</taxon>
        <taxon>Betaproteobacteria</taxon>
        <taxon>Burkholderiales</taxon>
        <taxon>Comamonadaceae</taxon>
        <taxon>Comamonas</taxon>
    </lineage>
</organism>
<feature type="transmembrane region" description="Helical" evidence="1">
    <location>
        <begin position="149"/>
        <end position="171"/>
    </location>
</feature>
<dbReference type="RefSeq" id="WP_043371069.1">
    <property type="nucleotide sequence ID" value="NZ_CP006704.1"/>
</dbReference>
<dbReference type="EMBL" id="CP006704">
    <property type="protein sequence ID" value="AIJ45263.1"/>
    <property type="molecule type" value="Genomic_DNA"/>
</dbReference>
<dbReference type="AlphaFoldDB" id="A0A076PI05"/>
<reference evidence="2 3" key="1">
    <citation type="journal article" date="2014" name="Genome Announc.">
        <title>Complete Genome Sequence of Polychlorinated Biphenyl Degrader Comamonas testosteroni TK102 (NBRC 109938).</title>
        <authorList>
            <person name="Fukuda K."/>
            <person name="Hosoyama A."/>
            <person name="Tsuchikane K."/>
            <person name="Ohji S."/>
            <person name="Yamazoe A."/>
            <person name="Fujita N."/>
            <person name="Shintani M."/>
            <person name="Kimbara K."/>
        </authorList>
    </citation>
    <scope>NUCLEOTIDE SEQUENCE [LARGE SCALE GENOMIC DNA]</scope>
    <source>
        <strain evidence="2">TK102</strain>
    </source>
</reference>
<evidence type="ECO:0000256" key="1">
    <source>
        <dbReference type="SAM" id="Phobius"/>
    </source>
</evidence>
<keyword evidence="1" id="KW-0472">Membrane</keyword>
<sequence>MHIPQYWAQARLRHATGQRHGATVQRWGWSDHSQQEAENHAQQRAQEALDAVLAAPTQRHLDAGFERMEWRGEYGLDGGTPIREEVLERRDESVMTRNSYGAHCLNTEHVAIADIDFPPQKKPARFPLISSLLLALALPWLWVTPLTWSLGPVVLMLLVASIGLVFWSGLAQWLHARKAQRNNARQPPPIDLALAKIQAFSASHPDWGLRVYETPKGLRVIVTHAAFSPSSPEVQALFQQLEVDPLYAMLCQQQQCFRARVSGKPWRMGLNGLSTQERRWPLPAASQASRQQWVSDYEARSARFAACRYIDQLGATTQCSAARTFVLWHDESSKAHSALALA</sequence>
<gene>
    <name evidence="2" type="ORF">O987_05515</name>
</gene>
<proteinExistence type="predicted"/>